<keyword evidence="6" id="KW-0732">Signal</keyword>
<protein>
    <recommendedName>
        <fullName evidence="2">Putative 4-hydroxy-4-methyl-2-oxoglutarate aldolase</fullName>
    </recommendedName>
    <alternativeName>
        <fullName evidence="3">Regulator of ribonuclease activity homolog</fullName>
    </alternativeName>
    <alternativeName>
        <fullName evidence="4">RraA-like protein</fullName>
    </alternativeName>
</protein>
<evidence type="ECO:0000256" key="5">
    <source>
        <dbReference type="PIRSR" id="PIRSR605493-1"/>
    </source>
</evidence>
<evidence type="ECO:0000313" key="7">
    <source>
        <dbReference type="EMBL" id="MCP9762205.1"/>
    </source>
</evidence>
<comment type="cofactor">
    <cofactor evidence="5">
        <name>Mg(2+)</name>
        <dbReference type="ChEBI" id="CHEBI:18420"/>
    </cofactor>
</comment>
<dbReference type="Pfam" id="PF03737">
    <property type="entry name" value="RraA-like"/>
    <property type="match status" value="1"/>
</dbReference>
<dbReference type="RefSeq" id="WP_255035960.1">
    <property type="nucleotide sequence ID" value="NZ_RJUF01000007.1"/>
</dbReference>
<dbReference type="GO" id="GO:0046872">
    <property type="term" value="F:metal ion binding"/>
    <property type="evidence" value="ECO:0007669"/>
    <property type="project" value="UniProtKB-KW"/>
</dbReference>
<evidence type="ECO:0000256" key="4">
    <source>
        <dbReference type="ARBA" id="ARBA00030169"/>
    </source>
</evidence>
<keyword evidence="5" id="KW-0479">Metal-binding</keyword>
<keyword evidence="5" id="KW-0460">Magnesium</keyword>
<keyword evidence="8" id="KW-1185">Reference proteome</keyword>
<name>A0AAE3KW30_9BACT</name>
<gene>
    <name evidence="7" type="ORF">EGI31_04505</name>
</gene>
<proteinExistence type="predicted"/>
<feature type="binding site" evidence="5">
    <location>
        <position position="176"/>
    </location>
    <ligand>
        <name>substrate</name>
    </ligand>
</feature>
<accession>A0AAE3KW30</accession>
<feature type="binding site" evidence="5">
    <location>
        <begin position="154"/>
        <end position="157"/>
    </location>
    <ligand>
        <name>substrate</name>
    </ligand>
</feature>
<evidence type="ECO:0000256" key="6">
    <source>
        <dbReference type="SAM" id="SignalP"/>
    </source>
</evidence>
<dbReference type="CDD" id="cd16841">
    <property type="entry name" value="RraA_family"/>
    <property type="match status" value="1"/>
</dbReference>
<organism evidence="7 8">
    <name type="scientific">Lacihabitans soyangensis</name>
    <dbReference type="NCBI Taxonomy" id="869394"/>
    <lineage>
        <taxon>Bacteria</taxon>
        <taxon>Pseudomonadati</taxon>
        <taxon>Bacteroidota</taxon>
        <taxon>Cytophagia</taxon>
        <taxon>Cytophagales</taxon>
        <taxon>Leadbetterellaceae</taxon>
        <taxon>Lacihabitans</taxon>
    </lineage>
</organism>
<feature type="chain" id="PRO_5042029556" description="Putative 4-hydroxy-4-methyl-2-oxoglutarate aldolase" evidence="6">
    <location>
        <begin position="22"/>
        <end position="309"/>
    </location>
</feature>
<evidence type="ECO:0000256" key="3">
    <source>
        <dbReference type="ARBA" id="ARBA00029596"/>
    </source>
</evidence>
<evidence type="ECO:0000256" key="2">
    <source>
        <dbReference type="ARBA" id="ARBA00016549"/>
    </source>
</evidence>
<dbReference type="EMBL" id="RJUF01000007">
    <property type="protein sequence ID" value="MCP9762205.1"/>
    <property type="molecule type" value="Genomic_DNA"/>
</dbReference>
<reference evidence="7 8" key="1">
    <citation type="submission" date="2018-11" db="EMBL/GenBank/DDBJ databases">
        <title>Novel bacteria species description.</title>
        <authorList>
            <person name="Han J.-H."/>
        </authorList>
    </citation>
    <scope>NUCLEOTIDE SEQUENCE [LARGE SCALE GENOMIC DNA]</scope>
    <source>
        <strain evidence="7 8">KCTC23259</strain>
    </source>
</reference>
<dbReference type="PANTHER" id="PTHR33254:SF4">
    <property type="entry name" value="4-HYDROXY-4-METHYL-2-OXOGLUTARATE ALDOLASE 3-RELATED"/>
    <property type="match status" value="1"/>
</dbReference>
<comment type="caution">
    <text evidence="7">The sequence shown here is derived from an EMBL/GenBank/DDBJ whole genome shotgun (WGS) entry which is preliminary data.</text>
</comment>
<evidence type="ECO:0000256" key="1">
    <source>
        <dbReference type="ARBA" id="ARBA00001968"/>
    </source>
</evidence>
<feature type="binding site" evidence="5">
    <location>
        <position position="177"/>
    </location>
    <ligand>
        <name>Mg(2+)</name>
        <dbReference type="ChEBI" id="CHEBI:18420"/>
    </ligand>
</feature>
<dbReference type="Proteomes" id="UP001204144">
    <property type="component" value="Unassembled WGS sequence"/>
</dbReference>
<evidence type="ECO:0000313" key="8">
    <source>
        <dbReference type="Proteomes" id="UP001204144"/>
    </source>
</evidence>
<dbReference type="PANTHER" id="PTHR33254">
    <property type="entry name" value="4-HYDROXY-4-METHYL-2-OXOGLUTARATE ALDOLASE 3-RELATED"/>
    <property type="match status" value="1"/>
</dbReference>
<dbReference type="AlphaFoldDB" id="A0AAE3KW30"/>
<dbReference type="InterPro" id="IPR036704">
    <property type="entry name" value="RraA/RraA-like_sf"/>
</dbReference>
<dbReference type="SUPFAM" id="SSF89562">
    <property type="entry name" value="RraA-like"/>
    <property type="match status" value="1"/>
</dbReference>
<sequence>MKLLFKICFWSIFLSSLSVFGQNIQWAKDQMLIFTSQWKGERFPDGRPKVSDDLVKRLANISIEEAWGTMKNEGYNNQFEGGWQIIHPDKVLAGRVLTTQYMPSRPDLDNPIKEKGKAEGRLGSPNSWPIDLLQYGDVYVADGYGKIVDGTLIGDNLGNSIYAKSKTGVVFDGAIRDLEGLENIDGFVGFIRGADPSYIKEMIMTCINCPIRIGRVSVFPGDLVLGKREGVIFIPAHLAEKVIINSEFIALRDKFGIQRLKEGKYTPGQIDQAWTREIKDDFLKWINENPKLLPMTRAELDKFMKDRNW</sequence>
<feature type="signal peptide" evidence="6">
    <location>
        <begin position="1"/>
        <end position="21"/>
    </location>
</feature>
<comment type="cofactor">
    <cofactor evidence="1">
        <name>a divalent metal cation</name>
        <dbReference type="ChEBI" id="CHEBI:60240"/>
    </cofactor>
</comment>
<dbReference type="Gene3D" id="3.50.30.40">
    <property type="entry name" value="Ribonuclease E inhibitor RraA/RraA-like"/>
    <property type="match status" value="1"/>
</dbReference>
<dbReference type="InterPro" id="IPR005493">
    <property type="entry name" value="RraA/RraA-like"/>
</dbReference>